<accession>A0A1M7YLD5</accession>
<dbReference type="EMBL" id="FRFE01000055">
    <property type="protein sequence ID" value="SHO53440.1"/>
    <property type="molecule type" value="Genomic_DNA"/>
</dbReference>
<dbReference type="RefSeq" id="WP_143170880.1">
    <property type="nucleotide sequence ID" value="NZ_FRFE01000055.1"/>
</dbReference>
<name>A0A1M7YLD5_9BACT</name>
<sequence length="249" mass="28071">MLKRVGQLVYMTVLVVVIQLAGCARLPEYARPQFSDSSERAGAGQGFSYRPLTVSDFQATSLPDPYVQYDHRIQARSCITLRSSANTAARISRGQIDGNVVYIGRFSQITFEAEFNPFCSWWSPEVRSERVGYVLQHEQIHFALTEITARRLNRDKSLEILQFMAIGSDPKEVGVQLQEKVKEVSREAMTEDIAVHTSFDEDTSLYFDPVAQQEWFDKISRELLLLKTVSRHHSTIGAMSVEQAGTDGG</sequence>
<proteinExistence type="predicted"/>
<dbReference type="AlphaFoldDB" id="A0A1M7YLD5"/>
<dbReference type="Proteomes" id="UP000184603">
    <property type="component" value="Unassembled WGS sequence"/>
</dbReference>
<evidence type="ECO:0000313" key="1">
    <source>
        <dbReference type="EMBL" id="SHO53440.1"/>
    </source>
</evidence>
<gene>
    <name evidence="1" type="ORF">SAMN02745220_05120</name>
</gene>
<reference evidence="1 2" key="1">
    <citation type="submission" date="2016-12" db="EMBL/GenBank/DDBJ databases">
        <authorList>
            <person name="Song W.-J."/>
            <person name="Kurnit D.M."/>
        </authorList>
    </citation>
    <scope>NUCLEOTIDE SEQUENCE [LARGE SCALE GENOMIC DNA]</scope>
    <source>
        <strain evidence="1 2">DSM 18488</strain>
    </source>
</reference>
<organism evidence="1 2">
    <name type="scientific">Desulfopila aestuarii DSM 18488</name>
    <dbReference type="NCBI Taxonomy" id="1121416"/>
    <lineage>
        <taxon>Bacteria</taxon>
        <taxon>Pseudomonadati</taxon>
        <taxon>Thermodesulfobacteriota</taxon>
        <taxon>Desulfobulbia</taxon>
        <taxon>Desulfobulbales</taxon>
        <taxon>Desulfocapsaceae</taxon>
        <taxon>Desulfopila</taxon>
    </lineage>
</organism>
<evidence type="ECO:0008006" key="3">
    <source>
        <dbReference type="Google" id="ProtNLM"/>
    </source>
</evidence>
<dbReference type="OrthoDB" id="5431540at2"/>
<evidence type="ECO:0000313" key="2">
    <source>
        <dbReference type="Proteomes" id="UP000184603"/>
    </source>
</evidence>
<protein>
    <recommendedName>
        <fullName evidence="3">DUF922 domain-containing protein</fullName>
    </recommendedName>
</protein>
<keyword evidence="2" id="KW-1185">Reference proteome</keyword>